<evidence type="ECO:0000256" key="1">
    <source>
        <dbReference type="SAM" id="Phobius"/>
    </source>
</evidence>
<keyword evidence="1" id="KW-1133">Transmembrane helix</keyword>
<name>A0A7W8MUQ1_9BACL</name>
<dbReference type="Proteomes" id="UP000520011">
    <property type="component" value="Unassembled WGS sequence"/>
</dbReference>
<feature type="transmembrane region" description="Helical" evidence="1">
    <location>
        <begin position="42"/>
        <end position="66"/>
    </location>
</feature>
<dbReference type="RefSeq" id="WP_183251165.1">
    <property type="nucleotide sequence ID" value="NZ_JACHEP010000001.1"/>
</dbReference>
<gene>
    <name evidence="2" type="ORF">HNQ34_000518</name>
</gene>
<sequence>MRRQLFLIAIGSVCGYLMISWVPNVTPFVWANFITDFIFRPLRSFLAMICFFVGFLANAAVIRTFIEGMIRFIWKQTSHFREWFASCGIIGSFYWLFQLNARLALLFFIFSVVYGMISIDFAGSRRYKKLL</sequence>
<accession>A0A7W8MUQ1</accession>
<evidence type="ECO:0000313" key="3">
    <source>
        <dbReference type="Proteomes" id="UP000520011"/>
    </source>
</evidence>
<proteinExistence type="predicted"/>
<keyword evidence="1" id="KW-0812">Transmembrane</keyword>
<organism evidence="2 3">
    <name type="scientific">Anoxybacteroides tepidamans</name>
    <dbReference type="NCBI Taxonomy" id="265948"/>
    <lineage>
        <taxon>Bacteria</taxon>
        <taxon>Bacillati</taxon>
        <taxon>Bacillota</taxon>
        <taxon>Bacilli</taxon>
        <taxon>Bacillales</taxon>
        <taxon>Anoxybacillaceae</taxon>
        <taxon>Anoxybacteroides</taxon>
    </lineage>
</organism>
<protein>
    <submittedName>
        <fullName evidence="2">Uncharacterized protein</fullName>
    </submittedName>
</protein>
<keyword evidence="3" id="KW-1185">Reference proteome</keyword>
<evidence type="ECO:0000313" key="2">
    <source>
        <dbReference type="EMBL" id="MBB5323441.1"/>
    </source>
</evidence>
<feature type="transmembrane region" description="Helical" evidence="1">
    <location>
        <begin position="78"/>
        <end position="97"/>
    </location>
</feature>
<keyword evidence="1" id="KW-0472">Membrane</keyword>
<feature type="transmembrane region" description="Helical" evidence="1">
    <location>
        <begin position="5"/>
        <end position="22"/>
    </location>
</feature>
<feature type="transmembrane region" description="Helical" evidence="1">
    <location>
        <begin position="103"/>
        <end position="123"/>
    </location>
</feature>
<dbReference type="AlphaFoldDB" id="A0A7W8MUQ1"/>
<dbReference type="EMBL" id="JACHEP010000001">
    <property type="protein sequence ID" value="MBB5323441.1"/>
    <property type="molecule type" value="Genomic_DNA"/>
</dbReference>
<comment type="caution">
    <text evidence="2">The sequence shown here is derived from an EMBL/GenBank/DDBJ whole genome shotgun (WGS) entry which is preliminary data.</text>
</comment>
<reference evidence="2 3" key="1">
    <citation type="submission" date="2020-08" db="EMBL/GenBank/DDBJ databases">
        <title>Genomic Encyclopedia of Type Strains, Phase IV (KMG-IV): sequencing the most valuable type-strain genomes for metagenomic binning, comparative biology and taxonomic classification.</title>
        <authorList>
            <person name="Goeker M."/>
        </authorList>
    </citation>
    <scope>NUCLEOTIDE SEQUENCE [LARGE SCALE GENOMIC DNA]</scope>
    <source>
        <strain evidence="2 3">DSM 16325</strain>
    </source>
</reference>